<feature type="signal peptide" evidence="1">
    <location>
        <begin position="1"/>
        <end position="29"/>
    </location>
</feature>
<dbReference type="RefSeq" id="WP_036525630.1">
    <property type="nucleotide sequence ID" value="NZ_JFYZ01000010.1"/>
</dbReference>
<dbReference type="InterPro" id="IPR030972">
    <property type="entry name" value="UrcA_uranyl"/>
</dbReference>
<name>A0A031JYP5_9SPHN</name>
<evidence type="ECO:0000313" key="2">
    <source>
        <dbReference type="EMBL" id="EZP82059.1"/>
    </source>
</evidence>
<evidence type="ECO:0008006" key="4">
    <source>
        <dbReference type="Google" id="ProtNLM"/>
    </source>
</evidence>
<dbReference type="NCBIfam" id="TIGR04433">
    <property type="entry name" value="UrcA_uranyl"/>
    <property type="match status" value="1"/>
</dbReference>
<evidence type="ECO:0000256" key="1">
    <source>
        <dbReference type="SAM" id="SignalP"/>
    </source>
</evidence>
<dbReference type="EMBL" id="JFYZ01000010">
    <property type="protein sequence ID" value="EZP82059.1"/>
    <property type="molecule type" value="Genomic_DNA"/>
</dbReference>
<gene>
    <name evidence="2" type="ORF">BV97_02082</name>
</gene>
<accession>A0A031JYP5</accession>
<protein>
    <recommendedName>
        <fullName evidence="4">UrcA family protein</fullName>
    </recommendedName>
</protein>
<evidence type="ECO:0000313" key="3">
    <source>
        <dbReference type="Proteomes" id="UP000024329"/>
    </source>
</evidence>
<comment type="caution">
    <text evidence="2">The sequence shown here is derived from an EMBL/GenBank/DDBJ whole genome shotgun (WGS) entry which is preliminary data.</text>
</comment>
<organism evidence="2 3">
    <name type="scientific">Novosphingobium resinovorum</name>
    <dbReference type="NCBI Taxonomy" id="158500"/>
    <lineage>
        <taxon>Bacteria</taxon>
        <taxon>Pseudomonadati</taxon>
        <taxon>Pseudomonadota</taxon>
        <taxon>Alphaproteobacteria</taxon>
        <taxon>Sphingomonadales</taxon>
        <taxon>Sphingomonadaceae</taxon>
        <taxon>Novosphingobium</taxon>
    </lineage>
</organism>
<feature type="chain" id="PRO_5001551959" description="UrcA family protein" evidence="1">
    <location>
        <begin position="30"/>
        <end position="107"/>
    </location>
</feature>
<proteinExistence type="predicted"/>
<reference evidence="2 3" key="1">
    <citation type="submission" date="2014-03" db="EMBL/GenBank/DDBJ databases">
        <title>Whole genome sequence of Novosphingobium resinovorum KF1.</title>
        <authorList>
            <person name="Gan H.M."/>
            <person name="Gan H.Y."/>
            <person name="Chew T.H."/>
            <person name="Savka M.A."/>
        </authorList>
    </citation>
    <scope>NUCLEOTIDE SEQUENCE [LARGE SCALE GENOMIC DNA]</scope>
    <source>
        <strain evidence="2 3">KF1</strain>
    </source>
</reference>
<sequence length="107" mass="11488">MFKTAPKTAIFAAAALCTVGLFSAPAAFAKSVEVRYADLDLGTVEGQSMLQKRINKAARNVCRISRPTTGTHIDSNVDTECYRQARLNVQQQVAAAIDKADDTRLGG</sequence>
<dbReference type="PATRIC" id="fig|158500.4.peg.2121"/>
<dbReference type="AlphaFoldDB" id="A0A031JYP5"/>
<keyword evidence="1" id="KW-0732">Signal</keyword>
<dbReference type="Proteomes" id="UP000024329">
    <property type="component" value="Unassembled WGS sequence"/>
</dbReference>